<organism evidence="7 8">
    <name type="scientific">Aureobasidium namibiae CBS 147.97</name>
    <dbReference type="NCBI Taxonomy" id="1043004"/>
    <lineage>
        <taxon>Eukaryota</taxon>
        <taxon>Fungi</taxon>
        <taxon>Dikarya</taxon>
        <taxon>Ascomycota</taxon>
        <taxon>Pezizomycotina</taxon>
        <taxon>Dothideomycetes</taxon>
        <taxon>Dothideomycetidae</taxon>
        <taxon>Dothideales</taxon>
        <taxon>Saccotheciaceae</taxon>
        <taxon>Aureobasidium</taxon>
    </lineage>
</organism>
<keyword evidence="4 6" id="KW-0472">Membrane</keyword>
<proteinExistence type="predicted"/>
<evidence type="ECO:0000256" key="1">
    <source>
        <dbReference type="ARBA" id="ARBA00004141"/>
    </source>
</evidence>
<dbReference type="PANTHER" id="PTHR31465:SF9">
    <property type="entry name" value="SPHINGOID LONG-CHAIN BASE TRANSPORTER RSB1"/>
    <property type="match status" value="1"/>
</dbReference>
<feature type="region of interest" description="Disordered" evidence="5">
    <location>
        <begin position="304"/>
        <end position="345"/>
    </location>
</feature>
<evidence type="ECO:0000313" key="8">
    <source>
        <dbReference type="Proteomes" id="UP000027730"/>
    </source>
</evidence>
<keyword evidence="8" id="KW-1185">Reference proteome</keyword>
<evidence type="ECO:0000313" key="7">
    <source>
        <dbReference type="EMBL" id="KEQ73229.1"/>
    </source>
</evidence>
<feature type="transmembrane region" description="Helical" evidence="6">
    <location>
        <begin position="93"/>
        <end position="120"/>
    </location>
</feature>
<dbReference type="RefSeq" id="XP_013427389.1">
    <property type="nucleotide sequence ID" value="XM_013571935.1"/>
</dbReference>
<dbReference type="GO" id="GO:0005886">
    <property type="term" value="C:plasma membrane"/>
    <property type="evidence" value="ECO:0007669"/>
    <property type="project" value="TreeGrafter"/>
</dbReference>
<feature type="transmembrane region" description="Helical" evidence="6">
    <location>
        <begin position="35"/>
        <end position="55"/>
    </location>
</feature>
<dbReference type="AlphaFoldDB" id="A0A074WNS3"/>
<evidence type="ECO:0000256" key="5">
    <source>
        <dbReference type="SAM" id="MobiDB-lite"/>
    </source>
</evidence>
<evidence type="ECO:0000256" key="6">
    <source>
        <dbReference type="SAM" id="Phobius"/>
    </source>
</evidence>
<keyword evidence="3 6" id="KW-1133">Transmembrane helix</keyword>
<dbReference type="Pfam" id="PF04479">
    <property type="entry name" value="RTA1"/>
    <property type="match status" value="1"/>
</dbReference>
<keyword evidence="2 6" id="KW-0812">Transmembrane</keyword>
<feature type="transmembrane region" description="Helical" evidence="6">
    <location>
        <begin position="62"/>
        <end position="81"/>
    </location>
</feature>
<dbReference type="InterPro" id="IPR007568">
    <property type="entry name" value="RTA1"/>
</dbReference>
<dbReference type="Proteomes" id="UP000027730">
    <property type="component" value="Unassembled WGS sequence"/>
</dbReference>
<feature type="transmembrane region" description="Helical" evidence="6">
    <location>
        <begin position="259"/>
        <end position="280"/>
    </location>
</feature>
<comment type="subcellular location">
    <subcellularLocation>
        <location evidence="1">Membrane</location>
        <topology evidence="1">Multi-pass membrane protein</topology>
    </subcellularLocation>
</comment>
<dbReference type="GO" id="GO:0000324">
    <property type="term" value="C:fungal-type vacuole"/>
    <property type="evidence" value="ECO:0007669"/>
    <property type="project" value="TreeGrafter"/>
</dbReference>
<feature type="transmembrane region" description="Helical" evidence="6">
    <location>
        <begin position="132"/>
        <end position="149"/>
    </location>
</feature>
<evidence type="ECO:0000256" key="4">
    <source>
        <dbReference type="ARBA" id="ARBA00023136"/>
    </source>
</evidence>
<dbReference type="HOGENOM" id="CLU_033465_6_1_1"/>
<gene>
    <name evidence="7" type="ORF">M436DRAFT_45850</name>
</gene>
<name>A0A074WNS3_9PEZI</name>
<protein>
    <submittedName>
        <fullName evidence="7">RTA1-domain-containing protein</fullName>
    </submittedName>
</protein>
<dbReference type="STRING" id="1043004.A0A074WNS3"/>
<accession>A0A074WNS3</accession>
<feature type="transmembrane region" description="Helical" evidence="6">
    <location>
        <begin position="216"/>
        <end position="239"/>
    </location>
</feature>
<dbReference type="PANTHER" id="PTHR31465">
    <property type="entry name" value="PROTEIN RTA1-RELATED"/>
    <property type="match status" value="1"/>
</dbReference>
<sequence length="345" mass="37850">MVACNNAIPMDVCTLQTCCFEQGFLDYPPNLAVSVAYLTIFALFMMIQLGIAFYYRTWVFGFAIWGGLVLEIIGYVGRILIRSNPFDMSIFLTYFIPLGLGPAFLTAAIYITLGHVVIVFGEQYSRLKPKTYSLVFVCVDVFSLCIQAVGGGLTGSADTDSQRTIGTDILIAGLALQAFSLGCFILLSADFMLKVRKGNKEDRNPNFALLRAKKTFAGFQIALPIAASVIMIRCIYRVIELCEGFDGKLANEEVPFDILEGPMIIIATLMLTVFHPGIVFRGGYWEASSWVIRTSKQGNRRIAASPEASHEEAALSVEKTADSLTPMSSDMEEPFAAEPAAIDKE</sequence>
<feature type="transmembrane region" description="Helical" evidence="6">
    <location>
        <begin position="169"/>
        <end position="195"/>
    </location>
</feature>
<dbReference type="GeneID" id="25410405"/>
<dbReference type="EMBL" id="KL584709">
    <property type="protein sequence ID" value="KEQ73229.1"/>
    <property type="molecule type" value="Genomic_DNA"/>
</dbReference>
<dbReference type="OrthoDB" id="4521223at2759"/>
<evidence type="ECO:0000256" key="3">
    <source>
        <dbReference type="ARBA" id="ARBA00022989"/>
    </source>
</evidence>
<evidence type="ECO:0000256" key="2">
    <source>
        <dbReference type="ARBA" id="ARBA00022692"/>
    </source>
</evidence>
<reference evidence="7 8" key="1">
    <citation type="journal article" date="2014" name="BMC Genomics">
        <title>Genome sequencing of four Aureobasidium pullulans varieties: biotechnological potential, stress tolerance, and description of new species.</title>
        <authorList>
            <person name="Gostin Ar C."/>
            <person name="Ohm R.A."/>
            <person name="Kogej T."/>
            <person name="Sonjak S."/>
            <person name="Turk M."/>
            <person name="Zajc J."/>
            <person name="Zalar P."/>
            <person name="Grube M."/>
            <person name="Sun H."/>
            <person name="Han J."/>
            <person name="Sharma A."/>
            <person name="Chiniquy J."/>
            <person name="Ngan C.Y."/>
            <person name="Lipzen A."/>
            <person name="Barry K."/>
            <person name="Grigoriev I.V."/>
            <person name="Gunde-Cimerman N."/>
        </authorList>
    </citation>
    <scope>NUCLEOTIDE SEQUENCE [LARGE SCALE GENOMIC DNA]</scope>
    <source>
        <strain evidence="7 8">CBS 147.97</strain>
    </source>
</reference>